<dbReference type="KEGG" id="vpn:A21D_01419"/>
<dbReference type="AlphaFoldDB" id="A0A2K9IXL9"/>
<sequence length="113" mass="11600">MKKKLITGALALSLFIGGTTTTSVFAGTDNIETEKAVQTELATNKEVSPQATPAVAGAYALKGAAVAGAAFVGGVTAKAGADAYDWAKQQLGGSDEKMRGNAEYEDIKIVFDQ</sequence>
<reference evidence="3 5" key="3">
    <citation type="submission" date="2024-01" db="EMBL/GenBank/DDBJ databases">
        <title>Survival strategy associated with biotechnological potential of Virgibacillus dokdonensis T4.6 isolated from salt-fermented shrimp paste.</title>
        <authorList>
            <person name="Doan T.V."/>
            <person name="Quach N.T."/>
            <person name="Phi Q.-T."/>
        </authorList>
    </citation>
    <scope>NUCLEOTIDE SEQUENCE [LARGE SCALE GENOMIC DNA]</scope>
    <source>
        <strain evidence="3 5">T4.6</strain>
    </source>
</reference>
<dbReference type="STRING" id="302167.GCA_900166595_00360"/>
<dbReference type="Proteomes" id="UP001356080">
    <property type="component" value="Unassembled WGS sequence"/>
</dbReference>
<evidence type="ECO:0000313" key="4">
    <source>
        <dbReference type="Proteomes" id="UP000234237"/>
    </source>
</evidence>
<evidence type="ECO:0000313" key="2">
    <source>
        <dbReference type="EMBL" id="AUJ24502.1"/>
    </source>
</evidence>
<reference evidence="4" key="2">
    <citation type="submission" date="2016-11" db="EMBL/GenBank/DDBJ databases">
        <title>Complete genome sequence of Virgibacillus pantothenticus 21D, a halophilic bacterium isolated from the deep hypersaline anoxic basin Discovery in the Mediterranean Sea.</title>
        <authorList>
            <person name="Zeaiter Z."/>
            <person name="Booth J.M."/>
            <person name="Prosdocimi E.M."/>
            <person name="Mapelli F."/>
            <person name="Fusi M."/>
            <person name="Daffonchio D."/>
            <person name="Borin S."/>
            <person name="Crotti E."/>
        </authorList>
    </citation>
    <scope>NUCLEOTIDE SEQUENCE [LARGE SCALE GENOMIC DNA]</scope>
    <source>
        <strain evidence="4">21D</strain>
    </source>
</reference>
<dbReference type="Proteomes" id="UP000234237">
    <property type="component" value="Chromosome"/>
</dbReference>
<evidence type="ECO:0000313" key="5">
    <source>
        <dbReference type="Proteomes" id="UP001356080"/>
    </source>
</evidence>
<keyword evidence="5" id="KW-1185">Reference proteome</keyword>
<feature type="signal peptide" evidence="1">
    <location>
        <begin position="1"/>
        <end position="26"/>
    </location>
</feature>
<protein>
    <submittedName>
        <fullName evidence="2">Uncharacterized protein</fullName>
    </submittedName>
</protein>
<gene>
    <name evidence="2" type="ORF">A21D_01419</name>
    <name evidence="3" type="ORF">V2W34_17685</name>
</gene>
<reference evidence="2" key="1">
    <citation type="submission" date="2016-11" db="EMBL/GenBank/DDBJ databases">
        <title>Complete genome sequence of Virgibacillus dokdonensis 21D, a halophilic bacterium isolated from the deep hypersaline anoxic basin Discovery in the Mediterranean Sea.</title>
        <authorList>
            <person name="Zeaiter Z."/>
            <person name="Booth J.M."/>
            <person name="Prosdocimi E.M."/>
            <person name="Mapelli F."/>
            <person name="Fusi M."/>
            <person name="Daffonchio D."/>
            <person name="Borin S."/>
            <person name="Crotti E."/>
        </authorList>
    </citation>
    <scope>NUCLEOTIDE SEQUENCE</scope>
    <source>
        <strain evidence="2">21D</strain>
    </source>
</reference>
<accession>A0A2K9IXL9</accession>
<dbReference type="EMBL" id="CP018622">
    <property type="protein sequence ID" value="AUJ24502.1"/>
    <property type="molecule type" value="Genomic_DNA"/>
</dbReference>
<proteinExistence type="predicted"/>
<evidence type="ECO:0000256" key="1">
    <source>
        <dbReference type="SAM" id="SignalP"/>
    </source>
</evidence>
<evidence type="ECO:0000313" key="3">
    <source>
        <dbReference type="EMBL" id="MEF2293825.1"/>
    </source>
</evidence>
<keyword evidence="1" id="KW-0732">Signal</keyword>
<organism evidence="2 4">
    <name type="scientific">Virgibacillus dokdonensis</name>
    <dbReference type="NCBI Taxonomy" id="302167"/>
    <lineage>
        <taxon>Bacteria</taxon>
        <taxon>Bacillati</taxon>
        <taxon>Bacillota</taxon>
        <taxon>Bacilli</taxon>
        <taxon>Bacillales</taxon>
        <taxon>Bacillaceae</taxon>
        <taxon>Virgibacillus</taxon>
    </lineage>
</organism>
<dbReference type="RefSeq" id="WP_077702131.1">
    <property type="nucleotide sequence ID" value="NZ_CP018622.1"/>
</dbReference>
<name>A0A2K9IXL9_9BACI</name>
<feature type="chain" id="PRO_5014681826" evidence="1">
    <location>
        <begin position="27"/>
        <end position="113"/>
    </location>
</feature>
<dbReference type="EMBL" id="JAZHPM010000042">
    <property type="protein sequence ID" value="MEF2293825.1"/>
    <property type="molecule type" value="Genomic_DNA"/>
</dbReference>